<accession>A0A4U5N0Z3</accession>
<organism evidence="1 2">
    <name type="scientific">Steinernema carpocapsae</name>
    <name type="common">Entomopathogenic nematode</name>
    <dbReference type="NCBI Taxonomy" id="34508"/>
    <lineage>
        <taxon>Eukaryota</taxon>
        <taxon>Metazoa</taxon>
        <taxon>Ecdysozoa</taxon>
        <taxon>Nematoda</taxon>
        <taxon>Chromadorea</taxon>
        <taxon>Rhabditida</taxon>
        <taxon>Tylenchina</taxon>
        <taxon>Panagrolaimomorpha</taxon>
        <taxon>Strongyloidoidea</taxon>
        <taxon>Steinernematidae</taxon>
        <taxon>Steinernema</taxon>
    </lineage>
</organism>
<dbReference type="Proteomes" id="UP000298663">
    <property type="component" value="Unassembled WGS sequence"/>
</dbReference>
<evidence type="ECO:0000313" key="2">
    <source>
        <dbReference type="Proteomes" id="UP000298663"/>
    </source>
</evidence>
<name>A0A4U5N0Z3_STECR</name>
<gene>
    <name evidence="1" type="ORF">L596_017217</name>
</gene>
<reference evidence="1 2" key="2">
    <citation type="journal article" date="2019" name="G3 (Bethesda)">
        <title>Hybrid Assembly of the Genome of the Entomopathogenic Nematode Steinernema carpocapsae Identifies the X-Chromosome.</title>
        <authorList>
            <person name="Serra L."/>
            <person name="Macchietto M."/>
            <person name="Macias-Munoz A."/>
            <person name="McGill C.J."/>
            <person name="Rodriguez I.M."/>
            <person name="Rodriguez B."/>
            <person name="Murad R."/>
            <person name="Mortazavi A."/>
        </authorList>
    </citation>
    <scope>NUCLEOTIDE SEQUENCE [LARGE SCALE GENOMIC DNA]</scope>
    <source>
        <strain evidence="1 2">ALL</strain>
    </source>
</reference>
<comment type="caution">
    <text evidence="1">The sequence shown here is derived from an EMBL/GenBank/DDBJ whole genome shotgun (WGS) entry which is preliminary data.</text>
</comment>
<proteinExistence type="predicted"/>
<dbReference type="AlphaFoldDB" id="A0A4U5N0Z3"/>
<reference evidence="1 2" key="1">
    <citation type="journal article" date="2015" name="Genome Biol.">
        <title>Comparative genomics of Steinernema reveals deeply conserved gene regulatory networks.</title>
        <authorList>
            <person name="Dillman A.R."/>
            <person name="Macchietto M."/>
            <person name="Porter C.F."/>
            <person name="Rogers A."/>
            <person name="Williams B."/>
            <person name="Antoshechkin I."/>
            <person name="Lee M.M."/>
            <person name="Goodwin Z."/>
            <person name="Lu X."/>
            <person name="Lewis E.E."/>
            <person name="Goodrich-Blair H."/>
            <person name="Stock S.P."/>
            <person name="Adams B.J."/>
            <person name="Sternberg P.W."/>
            <person name="Mortazavi A."/>
        </authorList>
    </citation>
    <scope>NUCLEOTIDE SEQUENCE [LARGE SCALE GENOMIC DNA]</scope>
    <source>
        <strain evidence="1 2">ALL</strain>
    </source>
</reference>
<sequence length="84" mass="9649">MVCSGKTSLVMHWRSSPVDSTWLVESMMTASIRCSVLGCDRRISTMSPLSRSYDAALKSRPYRRVRLVNWTTSLPPTRRSRAWK</sequence>
<keyword evidence="2" id="KW-1185">Reference proteome</keyword>
<dbReference type="EMBL" id="AZBU02000005">
    <property type="protein sequence ID" value="TKR76006.1"/>
    <property type="molecule type" value="Genomic_DNA"/>
</dbReference>
<evidence type="ECO:0000313" key="1">
    <source>
        <dbReference type="EMBL" id="TKR76006.1"/>
    </source>
</evidence>
<protein>
    <submittedName>
        <fullName evidence="1">Uncharacterized protein</fullName>
    </submittedName>
</protein>